<feature type="compositionally biased region" description="Basic residues" evidence="1">
    <location>
        <begin position="84"/>
        <end position="94"/>
    </location>
</feature>
<dbReference type="AlphaFoldDB" id="X0TR93"/>
<comment type="caution">
    <text evidence="2">The sequence shown here is derived from an EMBL/GenBank/DDBJ whole genome shotgun (WGS) entry which is preliminary data.</text>
</comment>
<organism evidence="2">
    <name type="scientific">marine sediment metagenome</name>
    <dbReference type="NCBI Taxonomy" id="412755"/>
    <lineage>
        <taxon>unclassified sequences</taxon>
        <taxon>metagenomes</taxon>
        <taxon>ecological metagenomes</taxon>
    </lineage>
</organism>
<feature type="region of interest" description="Disordered" evidence="1">
    <location>
        <begin position="74"/>
        <end position="108"/>
    </location>
</feature>
<dbReference type="EMBL" id="BARS01001942">
    <property type="protein sequence ID" value="GAF78650.1"/>
    <property type="molecule type" value="Genomic_DNA"/>
</dbReference>
<evidence type="ECO:0000313" key="2">
    <source>
        <dbReference type="EMBL" id="GAF78650.1"/>
    </source>
</evidence>
<sequence>MGRLTEALGGRGGGLDVRMRIKVLFMDTACVKAAVDKVRRRNLSRIGYWIMKSARWSLLPARRKTLGQMYPKERRQYESAVRSARMHGRRKPKRPWASSRPGHPPRVRPRSLLKRRLYFSWDPATASVVIGPEKFRAAGVPHALEHGSTMPTSRRIEKLTGLSSYNMEPRRFMGPALKRARPKMAKKWRDSVRGGL</sequence>
<proteinExistence type="predicted"/>
<gene>
    <name evidence="2" type="ORF">S01H1_03584</name>
</gene>
<evidence type="ECO:0000256" key="1">
    <source>
        <dbReference type="SAM" id="MobiDB-lite"/>
    </source>
</evidence>
<name>X0TR93_9ZZZZ</name>
<reference evidence="2" key="1">
    <citation type="journal article" date="2014" name="Front. Microbiol.">
        <title>High frequency of phylogenetically diverse reductive dehalogenase-homologous genes in deep subseafloor sedimentary metagenomes.</title>
        <authorList>
            <person name="Kawai M."/>
            <person name="Futagami T."/>
            <person name="Toyoda A."/>
            <person name="Takaki Y."/>
            <person name="Nishi S."/>
            <person name="Hori S."/>
            <person name="Arai W."/>
            <person name="Tsubouchi T."/>
            <person name="Morono Y."/>
            <person name="Uchiyama I."/>
            <person name="Ito T."/>
            <person name="Fujiyama A."/>
            <person name="Inagaki F."/>
            <person name="Takami H."/>
        </authorList>
    </citation>
    <scope>NUCLEOTIDE SEQUENCE</scope>
    <source>
        <strain evidence="2">Expedition CK06-06</strain>
    </source>
</reference>
<protein>
    <submittedName>
        <fullName evidence="2">Uncharacterized protein</fullName>
    </submittedName>
</protein>
<accession>X0TR93</accession>